<name>A0A834Y2Z3_APHGI</name>
<dbReference type="AlphaFoldDB" id="A0A834Y2Z3"/>
<keyword evidence="1" id="KW-0489">Methyltransferase</keyword>
<dbReference type="PANTHER" id="PTHR46165:SF2">
    <property type="entry name" value="SET AND MYND DOMAIN-CONTAINING PROTEIN 4"/>
    <property type="match status" value="1"/>
</dbReference>
<dbReference type="Proteomes" id="UP000639338">
    <property type="component" value="Unassembled WGS sequence"/>
</dbReference>
<accession>A0A834Y2Z3</accession>
<evidence type="ECO:0000313" key="5">
    <source>
        <dbReference type="Proteomes" id="UP000639338"/>
    </source>
</evidence>
<dbReference type="OrthoDB" id="5945798at2759"/>
<evidence type="ECO:0000313" key="4">
    <source>
        <dbReference type="EMBL" id="KAF7996717.1"/>
    </source>
</evidence>
<keyword evidence="2" id="KW-0808">Transferase</keyword>
<dbReference type="EMBL" id="JACMRX010000001">
    <property type="protein sequence ID" value="KAF7996717.1"/>
    <property type="molecule type" value="Genomic_DNA"/>
</dbReference>
<dbReference type="GO" id="GO:0032259">
    <property type="term" value="P:methylation"/>
    <property type="evidence" value="ECO:0007669"/>
    <property type="project" value="UniProtKB-KW"/>
</dbReference>
<dbReference type="PANTHER" id="PTHR46165">
    <property type="entry name" value="SET AND MYND DOMAIN-CONTAINING PROTEIN 4"/>
    <property type="match status" value="1"/>
</dbReference>
<proteinExistence type="predicted"/>
<protein>
    <submittedName>
        <fullName evidence="4">Uncharacterized protein</fullName>
    </submittedName>
</protein>
<evidence type="ECO:0000256" key="3">
    <source>
        <dbReference type="ARBA" id="ARBA00022691"/>
    </source>
</evidence>
<dbReference type="GO" id="GO:0042826">
    <property type="term" value="F:histone deacetylase binding"/>
    <property type="evidence" value="ECO:0007669"/>
    <property type="project" value="TreeGrafter"/>
</dbReference>
<keyword evidence="3" id="KW-0949">S-adenosyl-L-methionine</keyword>
<evidence type="ECO:0000256" key="1">
    <source>
        <dbReference type="ARBA" id="ARBA00022603"/>
    </source>
</evidence>
<evidence type="ECO:0000256" key="2">
    <source>
        <dbReference type="ARBA" id="ARBA00022679"/>
    </source>
</evidence>
<dbReference type="GO" id="GO:0005634">
    <property type="term" value="C:nucleus"/>
    <property type="evidence" value="ECO:0007669"/>
    <property type="project" value="TreeGrafter"/>
</dbReference>
<comment type="caution">
    <text evidence="4">The sequence shown here is derived from an EMBL/GenBank/DDBJ whole genome shotgun (WGS) entry which is preliminary data.</text>
</comment>
<organism evidence="4 5">
    <name type="scientific">Aphidius gifuensis</name>
    <name type="common">Parasitoid wasp</name>
    <dbReference type="NCBI Taxonomy" id="684658"/>
    <lineage>
        <taxon>Eukaryota</taxon>
        <taxon>Metazoa</taxon>
        <taxon>Ecdysozoa</taxon>
        <taxon>Arthropoda</taxon>
        <taxon>Hexapoda</taxon>
        <taxon>Insecta</taxon>
        <taxon>Pterygota</taxon>
        <taxon>Neoptera</taxon>
        <taxon>Endopterygota</taxon>
        <taxon>Hymenoptera</taxon>
        <taxon>Apocrita</taxon>
        <taxon>Ichneumonoidea</taxon>
        <taxon>Braconidae</taxon>
        <taxon>Aphidiinae</taxon>
        <taxon>Aphidius</taxon>
    </lineage>
</organism>
<dbReference type="InterPro" id="IPR052097">
    <property type="entry name" value="SET-MYND_domain_protein"/>
</dbReference>
<sequence length="368" mass="42659">MGNIMAKVFHNLREIIDEIFFTNSIEIESSNGPTIQEILNTKINKKSSSMSIFYLNEGHHYLKTSNKNDLLKAIENYTKSIIYAKPDSQESQHAYAARSVALFNIRLISESLKDINNISLNNYPNYLKSELFYGKAMCCQILYPNNYKLINDAFDESEKWIKYMKQNHHEKMFNKIIKQKNAELIDRRQFEDKKKFKISSKLKCKINDLPYYSDNIEINYSRSFDIDIDKLDPDKFTSVFILSSYFDDAGKYSKFSDVTKQMASLLTTTTNLLERSEDENVENSMTFDEKYIFLIELLHICLRISECSSVSIGNVDDKLSMIVPAINLTSSNLQENNDKIRKIGIMTSVAIKEGQKIKTSEHCLAKIW</sequence>
<keyword evidence="5" id="KW-1185">Reference proteome</keyword>
<dbReference type="GO" id="GO:0008168">
    <property type="term" value="F:methyltransferase activity"/>
    <property type="evidence" value="ECO:0007669"/>
    <property type="project" value="UniProtKB-KW"/>
</dbReference>
<dbReference type="GO" id="GO:0005737">
    <property type="term" value="C:cytoplasm"/>
    <property type="evidence" value="ECO:0007669"/>
    <property type="project" value="TreeGrafter"/>
</dbReference>
<gene>
    <name evidence="4" type="ORF">HCN44_002363</name>
</gene>
<reference evidence="4 5" key="1">
    <citation type="submission" date="2020-08" db="EMBL/GenBank/DDBJ databases">
        <title>Aphidius gifuensis genome sequencing and assembly.</title>
        <authorList>
            <person name="Du Z."/>
        </authorList>
    </citation>
    <scope>NUCLEOTIDE SEQUENCE [LARGE SCALE GENOMIC DNA]</scope>
    <source>
        <strain evidence="4">YNYX2018</strain>
        <tissue evidence="4">Adults</tissue>
    </source>
</reference>